<gene>
    <name evidence="1" type="ORF">NDU88_003412</name>
</gene>
<comment type="caution">
    <text evidence="1">The sequence shown here is derived from an EMBL/GenBank/DDBJ whole genome shotgun (WGS) entry which is preliminary data.</text>
</comment>
<dbReference type="EMBL" id="JANPWB010000014">
    <property type="protein sequence ID" value="KAJ1098296.1"/>
    <property type="molecule type" value="Genomic_DNA"/>
</dbReference>
<keyword evidence="2" id="KW-1185">Reference proteome</keyword>
<name>A0AAV7M3B6_PLEWA</name>
<proteinExistence type="predicted"/>
<accession>A0AAV7M3B6</accession>
<sequence>MAPCLAWGDVLLPVGQVKPVSTSMAVSTSKGAQPVAHASTLSALASNCDPWTSTCSPSCASTWSDGRSTADVSRAVVVISTSCVLTSGGAQPLAVTGHAGDGSTLIGGLPSTETCPCSDVPPTPFPSTLGVSPSTAIYAGETVVATTSTVNKQIKINKCRPKETTVWRETTNGKPKVPKGTCTVPVQR</sequence>
<dbReference type="Proteomes" id="UP001066276">
    <property type="component" value="Chromosome 10"/>
</dbReference>
<organism evidence="1 2">
    <name type="scientific">Pleurodeles waltl</name>
    <name type="common">Iberian ribbed newt</name>
    <dbReference type="NCBI Taxonomy" id="8319"/>
    <lineage>
        <taxon>Eukaryota</taxon>
        <taxon>Metazoa</taxon>
        <taxon>Chordata</taxon>
        <taxon>Craniata</taxon>
        <taxon>Vertebrata</taxon>
        <taxon>Euteleostomi</taxon>
        <taxon>Amphibia</taxon>
        <taxon>Batrachia</taxon>
        <taxon>Caudata</taxon>
        <taxon>Salamandroidea</taxon>
        <taxon>Salamandridae</taxon>
        <taxon>Pleurodelinae</taxon>
        <taxon>Pleurodeles</taxon>
    </lineage>
</organism>
<dbReference type="AlphaFoldDB" id="A0AAV7M3B6"/>
<evidence type="ECO:0000313" key="1">
    <source>
        <dbReference type="EMBL" id="KAJ1098296.1"/>
    </source>
</evidence>
<evidence type="ECO:0000313" key="2">
    <source>
        <dbReference type="Proteomes" id="UP001066276"/>
    </source>
</evidence>
<protein>
    <submittedName>
        <fullName evidence="1">Uncharacterized protein</fullName>
    </submittedName>
</protein>
<reference evidence="1" key="1">
    <citation type="journal article" date="2022" name="bioRxiv">
        <title>Sequencing and chromosome-scale assembly of the giantPleurodeles waltlgenome.</title>
        <authorList>
            <person name="Brown T."/>
            <person name="Elewa A."/>
            <person name="Iarovenko S."/>
            <person name="Subramanian E."/>
            <person name="Araus A.J."/>
            <person name="Petzold A."/>
            <person name="Susuki M."/>
            <person name="Suzuki K.-i.T."/>
            <person name="Hayashi T."/>
            <person name="Toyoda A."/>
            <person name="Oliveira C."/>
            <person name="Osipova E."/>
            <person name="Leigh N.D."/>
            <person name="Simon A."/>
            <person name="Yun M.H."/>
        </authorList>
    </citation>
    <scope>NUCLEOTIDE SEQUENCE</scope>
    <source>
        <strain evidence="1">20211129_DDA</strain>
        <tissue evidence="1">Liver</tissue>
    </source>
</reference>